<protein>
    <submittedName>
        <fullName evidence="7">Uncharacterized protein</fullName>
    </submittedName>
</protein>
<comment type="caution">
    <text evidence="7">The sequence shown here is derived from an EMBL/GenBank/DDBJ whole genome shotgun (WGS) entry which is preliminary data.</text>
</comment>
<evidence type="ECO:0000256" key="5">
    <source>
        <dbReference type="PIRSR" id="PIRSR604254-1"/>
    </source>
</evidence>
<accession>A0ABD3PCP7</accession>
<dbReference type="InterPro" id="IPR032675">
    <property type="entry name" value="LRR_dom_sf"/>
</dbReference>
<feature type="transmembrane region" description="Helical" evidence="6">
    <location>
        <begin position="359"/>
        <end position="380"/>
    </location>
</feature>
<keyword evidence="8" id="KW-1185">Reference proteome</keyword>
<keyword evidence="3 6" id="KW-1133">Transmembrane helix</keyword>
<dbReference type="EMBL" id="JABMIG020000206">
    <property type="protein sequence ID" value="KAL3785920.1"/>
    <property type="molecule type" value="Genomic_DNA"/>
</dbReference>
<comment type="subcellular location">
    <subcellularLocation>
        <location evidence="1">Membrane</location>
        <topology evidence="1">Multi-pass membrane protein</topology>
    </subcellularLocation>
</comment>
<reference evidence="7 8" key="1">
    <citation type="journal article" date="2020" name="G3 (Bethesda)">
        <title>Improved Reference Genome for Cyclotella cryptica CCMP332, a Model for Cell Wall Morphogenesis, Salinity Adaptation, and Lipid Production in Diatoms (Bacillariophyta).</title>
        <authorList>
            <person name="Roberts W.R."/>
            <person name="Downey K.M."/>
            <person name="Ruck E.C."/>
            <person name="Traller J.C."/>
            <person name="Alverson A.J."/>
        </authorList>
    </citation>
    <scope>NUCLEOTIDE SEQUENCE [LARGE SCALE GENOMIC DNA]</scope>
    <source>
        <strain evidence="7 8">CCMP332</strain>
    </source>
</reference>
<feature type="transmembrane region" description="Helical" evidence="6">
    <location>
        <begin position="417"/>
        <end position="438"/>
    </location>
</feature>
<evidence type="ECO:0000256" key="2">
    <source>
        <dbReference type="ARBA" id="ARBA00022692"/>
    </source>
</evidence>
<evidence type="ECO:0000256" key="4">
    <source>
        <dbReference type="ARBA" id="ARBA00023136"/>
    </source>
</evidence>
<dbReference type="SUPFAM" id="SSF52047">
    <property type="entry name" value="RNI-like"/>
    <property type="match status" value="1"/>
</dbReference>
<dbReference type="InterPro" id="IPR001611">
    <property type="entry name" value="Leu-rich_rpt"/>
</dbReference>
<feature type="transmembrane region" description="Helical" evidence="6">
    <location>
        <begin position="504"/>
        <end position="523"/>
    </location>
</feature>
<dbReference type="InterPro" id="IPR004254">
    <property type="entry name" value="AdipoR/HlyIII-related"/>
</dbReference>
<dbReference type="Pfam" id="PF13516">
    <property type="entry name" value="LRR_6"/>
    <property type="match status" value="1"/>
</dbReference>
<evidence type="ECO:0000256" key="1">
    <source>
        <dbReference type="ARBA" id="ARBA00004141"/>
    </source>
</evidence>
<feature type="transmembrane region" description="Helical" evidence="6">
    <location>
        <begin position="467"/>
        <end position="484"/>
    </location>
</feature>
<dbReference type="Pfam" id="PF03006">
    <property type="entry name" value="HlyIII"/>
    <property type="match status" value="1"/>
</dbReference>
<keyword evidence="4 6" id="KW-0472">Membrane</keyword>
<dbReference type="PANTHER" id="PTHR20855:SF3">
    <property type="entry name" value="LD03007P"/>
    <property type="match status" value="1"/>
</dbReference>
<feature type="transmembrane region" description="Helical" evidence="6">
    <location>
        <begin position="386"/>
        <end position="405"/>
    </location>
</feature>
<feature type="transmembrane region" description="Helical" evidence="6">
    <location>
        <begin position="327"/>
        <end position="347"/>
    </location>
</feature>
<keyword evidence="5" id="KW-0862">Zinc</keyword>
<sequence length="531" mass="59000">MASKQARYTSEPSDLYDTSEALHCAGANLSECDDDNGMNEWAPLTESTANLEYESITNSIFAKPTDSSLARRRRGIEQHSSTDLGLAFSNSNGDVNDIESILQEYTAACQIYGCADRINAGILTTLRYRLPSLRVSGSFFDADMLALAEILLHHVNGSLSYIKRLDFSLAAREGKQYGKKGIRSHGAYALSKVLQISKYIEEVFLPGNRIGPYGASAIFCAAKNNPTLRTLLMRGCRIGERGAFALVSQILVSDDDANGRSCCGLREIDMSCNQIGFYGVFAIEKSLKKRMEGIKARHSNEGKSLDSFVIEVDLEGNLIFQEVMNCVTHGLGIVLAILATIFLSNAAKGKPRHFMLSCAIYSTSLIVLYLSSTLFHSFFLLQRTRYIFQVFDMCSIYILIAGSYTPFLSIAIQHQMLLAFIWLCGISGIGVEAFFPLWKWKPKFSLAMYLGMGWSCMVCMKELVAALSSRCLYLLIAGGIFYTADRFMSSRCPIFCPQQQFGSQHLALFCNDGLYLPLVFYICSCERGMMR</sequence>
<keyword evidence="2 6" id="KW-0812">Transmembrane</keyword>
<evidence type="ECO:0000256" key="3">
    <source>
        <dbReference type="ARBA" id="ARBA00022989"/>
    </source>
</evidence>
<organism evidence="7 8">
    <name type="scientific">Cyclotella cryptica</name>
    <dbReference type="NCBI Taxonomy" id="29204"/>
    <lineage>
        <taxon>Eukaryota</taxon>
        <taxon>Sar</taxon>
        <taxon>Stramenopiles</taxon>
        <taxon>Ochrophyta</taxon>
        <taxon>Bacillariophyta</taxon>
        <taxon>Coscinodiscophyceae</taxon>
        <taxon>Thalassiosirophycidae</taxon>
        <taxon>Stephanodiscales</taxon>
        <taxon>Stephanodiscaceae</taxon>
        <taxon>Cyclotella</taxon>
    </lineage>
</organism>
<dbReference type="Proteomes" id="UP001516023">
    <property type="component" value="Unassembled WGS sequence"/>
</dbReference>
<dbReference type="Gene3D" id="3.80.10.10">
    <property type="entry name" value="Ribonuclease Inhibitor"/>
    <property type="match status" value="1"/>
</dbReference>
<evidence type="ECO:0000313" key="8">
    <source>
        <dbReference type="Proteomes" id="UP001516023"/>
    </source>
</evidence>
<evidence type="ECO:0000313" key="7">
    <source>
        <dbReference type="EMBL" id="KAL3785920.1"/>
    </source>
</evidence>
<feature type="binding site" evidence="5">
    <location>
        <position position="376"/>
    </location>
    <ligand>
        <name>Zn(2+)</name>
        <dbReference type="ChEBI" id="CHEBI:29105"/>
    </ligand>
</feature>
<dbReference type="AlphaFoldDB" id="A0ABD3PCP7"/>
<evidence type="ECO:0000256" key="6">
    <source>
        <dbReference type="SAM" id="Phobius"/>
    </source>
</evidence>
<keyword evidence="5" id="KW-0479">Metal-binding</keyword>
<proteinExistence type="predicted"/>
<dbReference type="GO" id="GO:0016020">
    <property type="term" value="C:membrane"/>
    <property type="evidence" value="ECO:0007669"/>
    <property type="project" value="UniProtKB-SubCell"/>
</dbReference>
<gene>
    <name evidence="7" type="ORF">HJC23_008115</name>
</gene>
<name>A0ABD3PCP7_9STRA</name>
<dbReference type="PANTHER" id="PTHR20855">
    <property type="entry name" value="ADIPOR/PROGESTIN RECEPTOR-RELATED"/>
    <property type="match status" value="1"/>
</dbReference>